<proteinExistence type="predicted"/>
<dbReference type="Proteomes" id="UP000027138">
    <property type="component" value="Unassembled WGS sequence"/>
</dbReference>
<evidence type="ECO:0000256" key="1">
    <source>
        <dbReference type="SAM" id="MobiDB-lite"/>
    </source>
</evidence>
<reference evidence="2 3" key="1">
    <citation type="journal article" date="2014" name="PLoS ONE">
        <title>Global Analysis of Gene Expression Profiles in Physic Nut (Jatropha curcas L.) Seedlings Exposed to Salt Stress.</title>
        <authorList>
            <person name="Zhang L."/>
            <person name="Zhang C."/>
            <person name="Wu P."/>
            <person name="Chen Y."/>
            <person name="Li M."/>
            <person name="Jiang H."/>
            <person name="Wu G."/>
        </authorList>
    </citation>
    <scope>NUCLEOTIDE SEQUENCE [LARGE SCALE GENOMIC DNA]</scope>
    <source>
        <strain evidence="3">cv. GZQX0401</strain>
        <tissue evidence="2">Young leaves</tissue>
    </source>
</reference>
<organism evidence="2 3">
    <name type="scientific">Jatropha curcas</name>
    <name type="common">Barbados nut</name>
    <dbReference type="NCBI Taxonomy" id="180498"/>
    <lineage>
        <taxon>Eukaryota</taxon>
        <taxon>Viridiplantae</taxon>
        <taxon>Streptophyta</taxon>
        <taxon>Embryophyta</taxon>
        <taxon>Tracheophyta</taxon>
        <taxon>Spermatophyta</taxon>
        <taxon>Magnoliopsida</taxon>
        <taxon>eudicotyledons</taxon>
        <taxon>Gunneridae</taxon>
        <taxon>Pentapetalae</taxon>
        <taxon>rosids</taxon>
        <taxon>fabids</taxon>
        <taxon>Malpighiales</taxon>
        <taxon>Euphorbiaceae</taxon>
        <taxon>Crotonoideae</taxon>
        <taxon>Jatropheae</taxon>
        <taxon>Jatropha</taxon>
    </lineage>
</organism>
<protein>
    <submittedName>
        <fullName evidence="2">Uncharacterized protein</fullName>
    </submittedName>
</protein>
<sequence length="258" mass="28950">MGKLIIRVGVRAGPPPVDVWFEDEPCGSWWACDIPTRQSDPKRAESGRDREPGEVRLVWCYGSHKPASSHAERASIDAKWSHSFSTVGFHQLLAIHAVAGDCSVKGGADRFISSMRSFLLHQSQQESSKKGIHHGQELQAPVKTDPSNRLFGHRGRWRQRQSGETPEVEYSFSRANHGIVARFSIGRFTKPLTVWEIGAPCAPDGMTWIIWINHRVASYWYGKEKREWKNNERAGQVGITSVGHVWGDRLAGVQAMRG</sequence>
<keyword evidence="3" id="KW-1185">Reference proteome</keyword>
<dbReference type="EMBL" id="KK914256">
    <property type="protein sequence ID" value="KDP43929.1"/>
    <property type="molecule type" value="Genomic_DNA"/>
</dbReference>
<accession>A0A067LI71</accession>
<name>A0A067LI71_JATCU</name>
<evidence type="ECO:0000313" key="3">
    <source>
        <dbReference type="Proteomes" id="UP000027138"/>
    </source>
</evidence>
<feature type="region of interest" description="Disordered" evidence="1">
    <location>
        <begin position="129"/>
        <end position="151"/>
    </location>
</feature>
<evidence type="ECO:0000313" key="2">
    <source>
        <dbReference type="EMBL" id="KDP43929.1"/>
    </source>
</evidence>
<gene>
    <name evidence="2" type="ORF">JCGZ_05396</name>
</gene>
<dbReference type="AlphaFoldDB" id="A0A067LI71"/>